<dbReference type="GO" id="GO:0016020">
    <property type="term" value="C:membrane"/>
    <property type="evidence" value="ECO:0007669"/>
    <property type="project" value="InterPro"/>
</dbReference>
<evidence type="ECO:0000313" key="4">
    <source>
        <dbReference type="Proteomes" id="UP000031670"/>
    </source>
</evidence>
<keyword evidence="1" id="KW-0472">Membrane</keyword>
<dbReference type="Pfam" id="PF00892">
    <property type="entry name" value="EamA"/>
    <property type="match status" value="1"/>
</dbReference>
<dbReference type="EMBL" id="BBSA01000015">
    <property type="protein sequence ID" value="GAM64924.1"/>
    <property type="molecule type" value="Genomic_DNA"/>
</dbReference>
<feature type="transmembrane region" description="Helical" evidence="1">
    <location>
        <begin position="76"/>
        <end position="93"/>
    </location>
</feature>
<dbReference type="Proteomes" id="UP000031670">
    <property type="component" value="Unassembled WGS sequence"/>
</dbReference>
<organism evidence="3 4">
    <name type="scientific">Vibrio ishigakensis</name>
    <dbReference type="NCBI Taxonomy" id="1481914"/>
    <lineage>
        <taxon>Bacteria</taxon>
        <taxon>Pseudomonadati</taxon>
        <taxon>Pseudomonadota</taxon>
        <taxon>Gammaproteobacteria</taxon>
        <taxon>Vibrionales</taxon>
        <taxon>Vibrionaceae</taxon>
        <taxon>Vibrio</taxon>
    </lineage>
</organism>
<dbReference type="PANTHER" id="PTHR22911">
    <property type="entry name" value="ACYL-MALONYL CONDENSING ENZYME-RELATED"/>
    <property type="match status" value="1"/>
</dbReference>
<proteinExistence type="predicted"/>
<dbReference type="RefSeq" id="WP_261835069.1">
    <property type="nucleotide sequence ID" value="NZ_AP024881.1"/>
</dbReference>
<name>A0A0B8PQI1_9VIBR</name>
<keyword evidence="1" id="KW-0812">Transmembrane</keyword>
<feature type="transmembrane region" description="Helical" evidence="1">
    <location>
        <begin position="36"/>
        <end position="56"/>
    </location>
</feature>
<evidence type="ECO:0000256" key="1">
    <source>
        <dbReference type="SAM" id="Phobius"/>
    </source>
</evidence>
<feature type="transmembrane region" description="Helical" evidence="1">
    <location>
        <begin position="144"/>
        <end position="164"/>
    </location>
</feature>
<comment type="caution">
    <text evidence="3">The sequence shown here is derived from an EMBL/GenBank/DDBJ whole genome shotgun (WGS) entry which is preliminary data.</text>
</comment>
<evidence type="ECO:0000259" key="2">
    <source>
        <dbReference type="Pfam" id="PF00892"/>
    </source>
</evidence>
<reference evidence="3 4" key="1">
    <citation type="submission" date="2015-01" db="EMBL/GenBank/DDBJ databases">
        <title>Vibrio sp. C5 JCM 19232 whole genome shotgun sequence.</title>
        <authorList>
            <person name="Sawabe T."/>
            <person name="Meirelles P."/>
            <person name="Feng G."/>
            <person name="Sayaka M."/>
            <person name="Hattori M."/>
            <person name="Ohkuma M."/>
        </authorList>
    </citation>
    <scope>NUCLEOTIDE SEQUENCE [LARGE SCALE GENOMIC DNA]</scope>
    <source>
        <strain evidence="3 4">JCM19232</strain>
    </source>
</reference>
<sequence>MSVKSVGAAMTLLIIGNLVAVLSDALIKSVSASVPVFQFVFFRQLTAVLLLLPLYLFSDKQGLSQGLKWHAARAHVWLLGAIFMVYAIGAMPLATANAIFYAAPLIMLPLAALFFKEQLTKASLLVAVVGFVGVLVIIRPTEISWAAISALVVALTLAVNNLLIRKIPPTQSVVQTLLMTNLVGMPVALGLAVYEGHSWQWDLVPVAMASSGFILVYAATCVFAYRAVESNKIASAEYSGLIGAVLVGVVWFQEIPDIYMLAGTLMIIAPLLWLSKHEKRRVAS</sequence>
<dbReference type="SUPFAM" id="SSF103481">
    <property type="entry name" value="Multidrug resistance efflux transporter EmrE"/>
    <property type="match status" value="2"/>
</dbReference>
<feature type="transmembrane region" description="Helical" evidence="1">
    <location>
        <begin position="122"/>
        <end position="138"/>
    </location>
</feature>
<keyword evidence="1" id="KW-1133">Transmembrane helix</keyword>
<dbReference type="PANTHER" id="PTHR22911:SF103">
    <property type="entry name" value="BLR2811 PROTEIN"/>
    <property type="match status" value="1"/>
</dbReference>
<dbReference type="AlphaFoldDB" id="A0A0B8PQI1"/>
<protein>
    <recommendedName>
        <fullName evidence="2">EamA domain-containing protein</fullName>
    </recommendedName>
</protein>
<gene>
    <name evidence="3" type="ORF">JCM19232_3217</name>
</gene>
<feature type="transmembrane region" description="Helical" evidence="1">
    <location>
        <begin position="99"/>
        <end position="115"/>
    </location>
</feature>
<feature type="transmembrane region" description="Helical" evidence="1">
    <location>
        <begin position="235"/>
        <end position="252"/>
    </location>
</feature>
<feature type="domain" description="EamA" evidence="2">
    <location>
        <begin position="9"/>
        <end position="138"/>
    </location>
</feature>
<accession>A0A0B8PQI1</accession>
<dbReference type="InterPro" id="IPR000620">
    <property type="entry name" value="EamA_dom"/>
</dbReference>
<feature type="transmembrane region" description="Helical" evidence="1">
    <location>
        <begin position="258"/>
        <end position="275"/>
    </location>
</feature>
<dbReference type="InterPro" id="IPR037185">
    <property type="entry name" value="EmrE-like"/>
</dbReference>
<feature type="transmembrane region" description="Helical" evidence="1">
    <location>
        <begin position="176"/>
        <end position="194"/>
    </location>
</feature>
<feature type="transmembrane region" description="Helical" evidence="1">
    <location>
        <begin position="206"/>
        <end position="228"/>
    </location>
</feature>
<reference evidence="3 4" key="2">
    <citation type="submission" date="2015-01" db="EMBL/GenBank/DDBJ databases">
        <authorList>
            <consortium name="NBRP consortium"/>
            <person name="Sawabe T."/>
            <person name="Meirelles P."/>
            <person name="Feng G."/>
            <person name="Sayaka M."/>
            <person name="Hattori M."/>
            <person name="Ohkuma M."/>
        </authorList>
    </citation>
    <scope>NUCLEOTIDE SEQUENCE [LARGE SCALE GENOMIC DNA]</scope>
    <source>
        <strain evidence="3 4">JCM19232</strain>
    </source>
</reference>
<evidence type="ECO:0000313" key="3">
    <source>
        <dbReference type="EMBL" id="GAM64924.1"/>
    </source>
</evidence>